<dbReference type="Pfam" id="PF25273">
    <property type="entry name" value="DUF7869"/>
    <property type="match status" value="1"/>
</dbReference>
<name>A0A8S3T248_MYTED</name>
<gene>
    <name evidence="2" type="ORF">MEDL_37834</name>
</gene>
<evidence type="ECO:0000313" key="2">
    <source>
        <dbReference type="EMBL" id="CAG2224641.1"/>
    </source>
</evidence>
<dbReference type="Proteomes" id="UP000683360">
    <property type="component" value="Unassembled WGS sequence"/>
</dbReference>
<accession>A0A8S3T248</accession>
<evidence type="ECO:0000313" key="3">
    <source>
        <dbReference type="Proteomes" id="UP000683360"/>
    </source>
</evidence>
<organism evidence="2 3">
    <name type="scientific">Mytilus edulis</name>
    <name type="common">Blue mussel</name>
    <dbReference type="NCBI Taxonomy" id="6550"/>
    <lineage>
        <taxon>Eukaryota</taxon>
        <taxon>Metazoa</taxon>
        <taxon>Spiralia</taxon>
        <taxon>Lophotrochozoa</taxon>
        <taxon>Mollusca</taxon>
        <taxon>Bivalvia</taxon>
        <taxon>Autobranchia</taxon>
        <taxon>Pteriomorphia</taxon>
        <taxon>Mytilida</taxon>
        <taxon>Mytiloidea</taxon>
        <taxon>Mytilidae</taxon>
        <taxon>Mytilinae</taxon>
        <taxon>Mytilus</taxon>
    </lineage>
</organism>
<dbReference type="InterPro" id="IPR057191">
    <property type="entry name" value="DUF7869"/>
</dbReference>
<comment type="caution">
    <text evidence="2">The sequence shown here is derived from an EMBL/GenBank/DDBJ whole genome shotgun (WGS) entry which is preliminary data.</text>
</comment>
<dbReference type="PANTHER" id="PTHR33153:SF3">
    <property type="entry name" value="TRAFFICKING PROTEIN PARTICLE COMPLEX SUBUNIT 11 DOMAIN-CONTAINING PROTEIN"/>
    <property type="match status" value="1"/>
</dbReference>
<dbReference type="AlphaFoldDB" id="A0A8S3T248"/>
<reference evidence="2" key="1">
    <citation type="submission" date="2021-03" db="EMBL/GenBank/DDBJ databases">
        <authorList>
            <person name="Bekaert M."/>
        </authorList>
    </citation>
    <scope>NUCLEOTIDE SEQUENCE</scope>
</reference>
<protein>
    <recommendedName>
        <fullName evidence="1">DUF7869 domain-containing protein</fullName>
    </recommendedName>
</protein>
<proteinExistence type="predicted"/>
<feature type="domain" description="DUF7869" evidence="1">
    <location>
        <begin position="187"/>
        <end position="236"/>
    </location>
</feature>
<keyword evidence="3" id="KW-1185">Reference proteome</keyword>
<sequence length="315" mass="37598">MPKTFIALFGINKNAYYSIRRRYLQGSSYTLDRKKYRKRSDKFINALIWLEEYATFRADRMPDSQTALLPYGTRRIRIYEQYHQENEKETQLKRSSFMLMWSKYLPHLKIKQTNSFSKCTTCTSIERQLEMEHDHVKRAKLMKLRAEHNDGQMAERKYYYSKRKQAVDSSSEYLSLIVDGMDQAKTALPHFVGRTAKDNKLPPILYLQADNCWRENKNKFIISFCELLVHLQIFREGSDPTNFKNMVDKFCKVFRKKWKLVHYLGVKKFLKQLIGFNQNCLNRYEEPNTSTSDQQIPNELIQMVQDETRQNEVLS</sequence>
<dbReference type="EMBL" id="CAJPWZ010001812">
    <property type="protein sequence ID" value="CAG2224641.1"/>
    <property type="molecule type" value="Genomic_DNA"/>
</dbReference>
<dbReference type="PANTHER" id="PTHR33153">
    <property type="entry name" value="MYND-TYPE DOMAIN-CONTAINING PROTEIN"/>
    <property type="match status" value="1"/>
</dbReference>
<dbReference type="OrthoDB" id="6051974at2759"/>
<evidence type="ECO:0000259" key="1">
    <source>
        <dbReference type="Pfam" id="PF25273"/>
    </source>
</evidence>